<keyword evidence="3" id="KW-0133">Cell shape</keyword>
<keyword evidence="2" id="KW-0808">Transferase</keyword>
<reference evidence="8 9" key="1">
    <citation type="submission" date="2023-07" db="EMBL/GenBank/DDBJ databases">
        <title>Sorghum-associated microbial communities from plants grown in Nebraska, USA.</title>
        <authorList>
            <person name="Schachtman D."/>
        </authorList>
    </citation>
    <scope>NUCLEOTIDE SEQUENCE [LARGE SCALE GENOMIC DNA]</scope>
    <source>
        <strain evidence="8 9">BE313</strain>
    </source>
</reference>
<dbReference type="PROSITE" id="PS51191">
    <property type="entry name" value="FEMABX"/>
    <property type="match status" value="1"/>
</dbReference>
<dbReference type="InterPro" id="IPR003447">
    <property type="entry name" value="FEMABX"/>
</dbReference>
<evidence type="ECO:0000256" key="5">
    <source>
        <dbReference type="ARBA" id="ARBA00023315"/>
    </source>
</evidence>
<dbReference type="NCBIfam" id="TIGR03019">
    <property type="entry name" value="pepcterm_femAB"/>
    <property type="match status" value="1"/>
</dbReference>
<dbReference type="SUPFAM" id="SSF55729">
    <property type="entry name" value="Acyl-CoA N-acyltransferases (Nat)"/>
    <property type="match status" value="2"/>
</dbReference>
<keyword evidence="6" id="KW-0961">Cell wall biogenesis/degradation</keyword>
<sequence>MSEPAPVLLVKRLVFGDIATAKRWDAFVSKCSTATFFHLAGWQNVIRRVFRHDTYFLYVEVNGEIEGVLPLAHVNSFLFGNSISSLPFAVYGGCAASSSLAVDALEKEAKEIAVQLKVSHLEFRNTVRRHQDWPLQDLYVTFRKEILGTEEENLLAVPRKQRAMIRKGIKNSLTSEIDSDVQRFFSLYADNVHRHGTPAMPRSYFQALIDEFGDSCEILTISSVDGRPLSSVFSFYFRDEVLPYYAGDDLSARELAANDFKYWELMRRACLRGLKVFDYGRSKNGTGSFSFKKNWGFEPTPLSYEYCLYRRDDVPQNNPSNAKYKFLISAWRCMPISMANAIGPFIVRSLG</sequence>
<evidence type="ECO:0000256" key="4">
    <source>
        <dbReference type="ARBA" id="ARBA00022984"/>
    </source>
</evidence>
<keyword evidence="4" id="KW-0573">Peptidoglycan synthesis</keyword>
<comment type="caution">
    <text evidence="8">The sequence shown here is derived from an EMBL/GenBank/DDBJ whole genome shotgun (WGS) entry which is preliminary data.</text>
</comment>
<dbReference type="Pfam" id="PF13480">
    <property type="entry name" value="Acetyltransf_6"/>
    <property type="match status" value="1"/>
</dbReference>
<proteinExistence type="inferred from homology"/>
<dbReference type="Proteomes" id="UP001180487">
    <property type="component" value="Unassembled WGS sequence"/>
</dbReference>
<evidence type="ECO:0000313" key="8">
    <source>
        <dbReference type="EMBL" id="MDR7377286.1"/>
    </source>
</evidence>
<gene>
    <name evidence="8" type="ORF">J2X19_001965</name>
</gene>
<evidence type="ECO:0000256" key="3">
    <source>
        <dbReference type="ARBA" id="ARBA00022960"/>
    </source>
</evidence>
<dbReference type="PANTHER" id="PTHR36174:SF1">
    <property type="entry name" value="LIPID II:GLYCINE GLYCYLTRANSFERASE"/>
    <property type="match status" value="1"/>
</dbReference>
<dbReference type="InterPro" id="IPR017469">
    <property type="entry name" value="PEP-CTERM_FemAB-rel"/>
</dbReference>
<evidence type="ECO:0000256" key="6">
    <source>
        <dbReference type="ARBA" id="ARBA00023316"/>
    </source>
</evidence>
<dbReference type="Gene3D" id="3.40.630.30">
    <property type="match status" value="1"/>
</dbReference>
<accession>A0ABU2C7I5</accession>
<dbReference type="InterPro" id="IPR050644">
    <property type="entry name" value="PG_Glycine_Bridge_Synth"/>
</dbReference>
<comment type="similarity">
    <text evidence="1">Belongs to the FemABX family.</text>
</comment>
<keyword evidence="9" id="KW-1185">Reference proteome</keyword>
<dbReference type="PANTHER" id="PTHR36174">
    <property type="entry name" value="LIPID II:GLYCINE GLYCYLTRANSFERASE"/>
    <property type="match status" value="1"/>
</dbReference>
<organism evidence="8 9">
    <name type="scientific">Rhodoferax ferrireducens</name>
    <dbReference type="NCBI Taxonomy" id="192843"/>
    <lineage>
        <taxon>Bacteria</taxon>
        <taxon>Pseudomonadati</taxon>
        <taxon>Pseudomonadota</taxon>
        <taxon>Betaproteobacteria</taxon>
        <taxon>Burkholderiales</taxon>
        <taxon>Comamonadaceae</taxon>
        <taxon>Rhodoferax</taxon>
    </lineage>
</organism>
<keyword evidence="5" id="KW-0012">Acyltransferase</keyword>
<dbReference type="InterPro" id="IPR016181">
    <property type="entry name" value="Acyl_CoA_acyltransferase"/>
</dbReference>
<evidence type="ECO:0000313" key="9">
    <source>
        <dbReference type="Proteomes" id="UP001180487"/>
    </source>
</evidence>
<evidence type="ECO:0000256" key="2">
    <source>
        <dbReference type="ARBA" id="ARBA00022679"/>
    </source>
</evidence>
<name>A0ABU2C7I5_9BURK</name>
<evidence type="ECO:0000256" key="1">
    <source>
        <dbReference type="ARBA" id="ARBA00009943"/>
    </source>
</evidence>
<dbReference type="EMBL" id="JAVDXT010000002">
    <property type="protein sequence ID" value="MDR7377286.1"/>
    <property type="molecule type" value="Genomic_DNA"/>
</dbReference>
<protein>
    <submittedName>
        <fullName evidence="8">FemAB-related protein (PEP-CTERM system-associated)</fullName>
    </submittedName>
</protein>
<evidence type="ECO:0000259" key="7">
    <source>
        <dbReference type="Pfam" id="PF13480"/>
    </source>
</evidence>
<feature type="domain" description="BioF2-like acetyltransferase" evidence="7">
    <location>
        <begin position="159"/>
        <end position="292"/>
    </location>
</feature>
<dbReference type="InterPro" id="IPR038740">
    <property type="entry name" value="BioF2-like_GNAT_dom"/>
</dbReference>